<feature type="domain" description="4'-phosphopantetheinyl transferase" evidence="14">
    <location>
        <begin position="121"/>
        <end position="216"/>
    </location>
</feature>
<dbReference type="UniPathway" id="UPA00017"/>
<evidence type="ECO:0000256" key="6">
    <source>
        <dbReference type="ARBA" id="ARBA00022679"/>
    </source>
</evidence>
<evidence type="ECO:0000256" key="13">
    <source>
        <dbReference type="PIRSR" id="PIRSR603542-2"/>
    </source>
</evidence>
<dbReference type="Pfam" id="PF17837">
    <property type="entry name" value="4PPT_N"/>
    <property type="match status" value="1"/>
</dbReference>
<evidence type="ECO:0000256" key="1">
    <source>
        <dbReference type="ARBA" id="ARBA00003937"/>
    </source>
</evidence>
<evidence type="ECO:0000313" key="17">
    <source>
        <dbReference type="Proteomes" id="UP000316905"/>
    </source>
</evidence>
<feature type="binding site" evidence="12">
    <location>
        <position position="67"/>
    </location>
    <ligand>
        <name>CoA</name>
        <dbReference type="ChEBI" id="CHEBI:57287"/>
    </ligand>
</feature>
<proteinExistence type="inferred from homology"/>
<dbReference type="Pfam" id="PF01648">
    <property type="entry name" value="ACPS"/>
    <property type="match status" value="1"/>
</dbReference>
<evidence type="ECO:0000256" key="12">
    <source>
        <dbReference type="PIRSR" id="PIRSR603542-1"/>
    </source>
</evidence>
<reference evidence="16 17" key="1">
    <citation type="journal article" date="2015" name="Stand. Genomic Sci.">
        <title>Genomic Encyclopedia of Bacterial and Archaeal Type Strains, Phase III: the genomes of soil and plant-associated and newly described type strains.</title>
        <authorList>
            <person name="Whitman W.B."/>
            <person name="Woyke T."/>
            <person name="Klenk H.P."/>
            <person name="Zhou Y."/>
            <person name="Lilburn T.G."/>
            <person name="Beck B.J."/>
            <person name="De Vos P."/>
            <person name="Vandamme P."/>
            <person name="Eisen J.A."/>
            <person name="Garrity G."/>
            <person name="Hugenholtz P."/>
            <person name="Kyrpides N.C."/>
        </authorList>
    </citation>
    <scope>NUCLEOTIDE SEQUENCE [LARGE SCALE GENOMIC DNA]</scope>
    <source>
        <strain evidence="16 17">CGMCC 1.6858</strain>
    </source>
</reference>
<comment type="similarity">
    <text evidence="3">Belongs to the P-Pant transferase superfamily. EntD family.</text>
</comment>
<dbReference type="GO" id="GO:0005886">
    <property type="term" value="C:plasma membrane"/>
    <property type="evidence" value="ECO:0007669"/>
    <property type="project" value="TreeGrafter"/>
</dbReference>
<evidence type="ECO:0000256" key="2">
    <source>
        <dbReference type="ARBA" id="ARBA00004993"/>
    </source>
</evidence>
<feature type="binding site" evidence="12">
    <location>
        <position position="125"/>
    </location>
    <ligand>
        <name>CoA</name>
        <dbReference type="ChEBI" id="CHEBI:57287"/>
    </ligand>
</feature>
<feature type="domain" description="4'-phosphopantetheinyl transferase N-terminal" evidence="15">
    <location>
        <begin position="51"/>
        <end position="114"/>
    </location>
</feature>
<keyword evidence="7" id="KW-0259">Enterobactin biosynthesis</keyword>
<keyword evidence="13" id="KW-0479">Metal-binding</keyword>
<dbReference type="InterPro" id="IPR003542">
    <property type="entry name" value="Enbac_synth_compD-like"/>
</dbReference>
<accession>A0A562QAI6</accession>
<evidence type="ECO:0000256" key="3">
    <source>
        <dbReference type="ARBA" id="ARBA00008342"/>
    </source>
</evidence>
<comment type="catalytic activity">
    <reaction evidence="11">
        <text>apo-[peptidyl-carrier protein] + CoA = holo-[peptidyl-carrier protein] + adenosine 3',5'-bisphosphate + H(+)</text>
        <dbReference type="Rhea" id="RHEA:46228"/>
        <dbReference type="Rhea" id="RHEA-COMP:11479"/>
        <dbReference type="Rhea" id="RHEA-COMP:11480"/>
        <dbReference type="ChEBI" id="CHEBI:15378"/>
        <dbReference type="ChEBI" id="CHEBI:29999"/>
        <dbReference type="ChEBI" id="CHEBI:57287"/>
        <dbReference type="ChEBI" id="CHEBI:58343"/>
        <dbReference type="ChEBI" id="CHEBI:64479"/>
    </reaction>
</comment>
<dbReference type="Gene3D" id="3.90.470.20">
    <property type="entry name" value="4'-phosphopantetheinyl transferase domain"/>
    <property type="match status" value="1"/>
</dbReference>
<dbReference type="InterPro" id="IPR041354">
    <property type="entry name" value="4PPT_N"/>
</dbReference>
<dbReference type="PRINTS" id="PR01399">
    <property type="entry name" value="ENTSNTHTASED"/>
</dbReference>
<evidence type="ECO:0000259" key="15">
    <source>
        <dbReference type="Pfam" id="PF17837"/>
    </source>
</evidence>
<comment type="caution">
    <text evidence="16">The sequence shown here is derived from an EMBL/GenBank/DDBJ whole genome shotgun (WGS) entry which is preliminary data.</text>
</comment>
<dbReference type="OrthoDB" id="8210607at2"/>
<evidence type="ECO:0000256" key="4">
    <source>
        <dbReference type="ARBA" id="ARBA00011503"/>
    </source>
</evidence>
<dbReference type="PANTHER" id="PTHR38096">
    <property type="entry name" value="ENTEROBACTIN SYNTHASE COMPONENT D"/>
    <property type="match status" value="1"/>
</dbReference>
<keyword evidence="13" id="KW-0460">Magnesium</keyword>
<name>A0A562QAI6_9PSED</name>
<evidence type="ECO:0000313" key="16">
    <source>
        <dbReference type="EMBL" id="TWI53775.1"/>
    </source>
</evidence>
<dbReference type="RefSeq" id="WP_145141924.1">
    <property type="nucleotide sequence ID" value="NZ_VLKY01000007.1"/>
</dbReference>
<dbReference type="InterPro" id="IPR008278">
    <property type="entry name" value="4-PPantetheinyl_Trfase_dom"/>
</dbReference>
<dbReference type="Proteomes" id="UP000316905">
    <property type="component" value="Unassembled WGS sequence"/>
</dbReference>
<dbReference type="GO" id="GO:0009366">
    <property type="term" value="C:enterobactin synthetase complex"/>
    <property type="evidence" value="ECO:0007669"/>
    <property type="project" value="InterPro"/>
</dbReference>
<feature type="binding site" evidence="12">
    <location>
        <begin position="103"/>
        <end position="104"/>
    </location>
    <ligand>
        <name>CoA</name>
        <dbReference type="ChEBI" id="CHEBI:57287"/>
    </ligand>
</feature>
<comment type="pathway">
    <text evidence="2">Siderophore biosynthesis; enterobactin biosynthesis.</text>
</comment>
<gene>
    <name evidence="16" type="ORF">IQ22_02382</name>
</gene>
<dbReference type="AlphaFoldDB" id="A0A562QAI6"/>
<feature type="binding site" evidence="12">
    <location>
        <position position="172"/>
    </location>
    <ligand>
        <name>CoA</name>
        <dbReference type="ChEBI" id="CHEBI:57287"/>
    </ligand>
</feature>
<organism evidence="16 17">
    <name type="scientific">Pseudomonas duriflava</name>
    <dbReference type="NCBI Taxonomy" id="459528"/>
    <lineage>
        <taxon>Bacteria</taxon>
        <taxon>Pseudomonadati</taxon>
        <taxon>Pseudomonadota</taxon>
        <taxon>Gammaproteobacteria</taxon>
        <taxon>Pseudomonadales</taxon>
        <taxon>Pseudomonadaceae</taxon>
        <taxon>Pseudomonas</taxon>
    </lineage>
</organism>
<comment type="function">
    <text evidence="1">Involved in the biosynthesis of the siderophore enterobactin (enterochelin), which is a macrocyclic trimeric lactone of N-(2,3-dihydroxybenzoyl)-serine. The serine trilactone serves as a scaffolding for the three catechol functionalities that provide hexadentate coordination for the tightly ligated iron(2+) atoms. Plays an essential role in the assembly of the enterobactin by catalyzing the transfer of the 4'-phosphopantetheine (Ppant) moiety from coenzyme A to the apo-domains of both EntB (ArCP domain) and EntF (PCP domain) to yield their holo-forms which make them competent for the activation of 2,3-dihydroxybenzoate (DHB) and L-serine, respectively.</text>
</comment>
<protein>
    <recommendedName>
        <fullName evidence="5">Enterobactin synthase component D</fullName>
    </recommendedName>
    <alternativeName>
        <fullName evidence="8">4'-phosphopantetheinyl transferase EntD</fullName>
    </alternativeName>
    <alternativeName>
        <fullName evidence="9">Enterochelin synthase D</fullName>
    </alternativeName>
</protein>
<evidence type="ECO:0000259" key="14">
    <source>
        <dbReference type="Pfam" id="PF01648"/>
    </source>
</evidence>
<keyword evidence="17" id="KW-1185">Reference proteome</keyword>
<sequence length="235" mass="26256">MTFIPAYCTPLDASWPFPVRLSDVALYSVGFDPTRLVDSDFMNSGIEPPPTLQRAVPKRRSEFLAGRLCARTALHALTGEPHVPEIGEDRAPRWPRGTCGSITHSAGWAAALAARTKHWQSIGMDTEILLSSERSLRLTDEILTPSEKTLQHEASDPYWVTLAFSLKESLFKALYPLTGVRFYFQDAEIIHWTPDGVARLRLRTSLSTQWSAGCELEAWHVLQDNRIISLIAVPA</sequence>
<dbReference type="SUPFAM" id="SSF56214">
    <property type="entry name" value="4'-phosphopantetheinyl transferase"/>
    <property type="match status" value="1"/>
</dbReference>
<evidence type="ECO:0000256" key="5">
    <source>
        <dbReference type="ARBA" id="ARBA00019087"/>
    </source>
</evidence>
<dbReference type="InterPro" id="IPR037143">
    <property type="entry name" value="4-PPantetheinyl_Trfase_dom_sf"/>
</dbReference>
<comment type="cofactor">
    <cofactor evidence="13">
        <name>Mg(2+)</name>
        <dbReference type="ChEBI" id="CHEBI:18420"/>
    </cofactor>
</comment>
<evidence type="ECO:0000256" key="8">
    <source>
        <dbReference type="ARBA" id="ARBA00029894"/>
    </source>
</evidence>
<feature type="binding site" evidence="12">
    <location>
        <position position="59"/>
    </location>
    <ligand>
        <name>CoA</name>
        <dbReference type="ChEBI" id="CHEBI:57287"/>
    </ligand>
</feature>
<dbReference type="EMBL" id="VLKY01000007">
    <property type="protein sequence ID" value="TWI53775.1"/>
    <property type="molecule type" value="Genomic_DNA"/>
</dbReference>
<evidence type="ECO:0000256" key="11">
    <source>
        <dbReference type="ARBA" id="ARBA00049191"/>
    </source>
</evidence>
<dbReference type="PANTHER" id="PTHR38096:SF1">
    <property type="entry name" value="ENTEROBACTIN SYNTHASE COMPONENT D"/>
    <property type="match status" value="1"/>
</dbReference>
<feature type="binding site" evidence="12">
    <location>
        <position position="168"/>
    </location>
    <ligand>
        <name>CoA</name>
        <dbReference type="ChEBI" id="CHEBI:57287"/>
    </ligand>
</feature>
<evidence type="ECO:0000256" key="9">
    <source>
        <dbReference type="ARBA" id="ARBA00031996"/>
    </source>
</evidence>
<dbReference type="GO" id="GO:0000287">
    <property type="term" value="F:magnesium ion binding"/>
    <property type="evidence" value="ECO:0007669"/>
    <property type="project" value="InterPro"/>
</dbReference>
<dbReference type="GO" id="GO:0009239">
    <property type="term" value="P:enterobactin biosynthetic process"/>
    <property type="evidence" value="ECO:0007669"/>
    <property type="project" value="UniProtKB-UniPathway"/>
</dbReference>
<evidence type="ECO:0000256" key="7">
    <source>
        <dbReference type="ARBA" id="ARBA00023191"/>
    </source>
</evidence>
<comment type="subunit">
    <text evidence="4">EntB, EntD, EntE, and EntF form a multienzyme complex called enterobactin synthase.</text>
</comment>
<dbReference type="GO" id="GO:0008897">
    <property type="term" value="F:holo-[acyl-carrier-protein] synthase activity"/>
    <property type="evidence" value="ECO:0007669"/>
    <property type="project" value="InterPro"/>
</dbReference>
<keyword evidence="6" id="KW-0808">Transferase</keyword>
<evidence type="ECO:0000256" key="10">
    <source>
        <dbReference type="ARBA" id="ARBA00049176"/>
    </source>
</evidence>
<feature type="binding site" evidence="13">
    <location>
        <position position="125"/>
    </location>
    <ligand>
        <name>Mg(2+)</name>
        <dbReference type="ChEBI" id="CHEBI:18420"/>
    </ligand>
</feature>
<feature type="binding site" evidence="13">
    <location>
        <position position="127"/>
    </location>
    <ligand>
        <name>Mg(2+)</name>
        <dbReference type="ChEBI" id="CHEBI:18420"/>
    </ligand>
</feature>
<comment type="catalytic activity">
    <reaction evidence="10">
        <text>apo-[aryl-carrier protein] + CoA = holo-[aryl-carrier protein] + adenosine 3',5'-bisphosphate + H(+)</text>
        <dbReference type="Rhea" id="RHEA:48404"/>
        <dbReference type="Rhea" id="RHEA-COMP:15903"/>
        <dbReference type="Rhea" id="RHEA-COMP:17557"/>
        <dbReference type="ChEBI" id="CHEBI:15378"/>
        <dbReference type="ChEBI" id="CHEBI:29999"/>
        <dbReference type="ChEBI" id="CHEBI:57287"/>
        <dbReference type="ChEBI" id="CHEBI:58343"/>
        <dbReference type="ChEBI" id="CHEBI:64479"/>
    </reaction>
</comment>